<dbReference type="GO" id="GO:0005634">
    <property type="term" value="C:nucleus"/>
    <property type="evidence" value="ECO:0007669"/>
    <property type="project" value="UniProtKB-SubCell"/>
</dbReference>
<dbReference type="RefSeq" id="XP_064702587.1">
    <property type="nucleotide sequence ID" value="XM_064850518.1"/>
</dbReference>
<evidence type="ECO:0000256" key="4">
    <source>
        <dbReference type="ARBA" id="ARBA00023163"/>
    </source>
</evidence>
<comment type="caution">
    <text evidence="7">The sequence shown here is derived from an EMBL/GenBank/DDBJ whole genome shotgun (WGS) entry which is preliminary data.</text>
</comment>
<keyword evidence="8" id="KW-1185">Reference proteome</keyword>
<evidence type="ECO:0000256" key="3">
    <source>
        <dbReference type="ARBA" id="ARBA00023015"/>
    </source>
</evidence>
<accession>A0AAV9N2H7</accession>
<keyword evidence="5" id="KW-0539">Nucleus</keyword>
<dbReference type="EMBL" id="JAVRRD010000027">
    <property type="protein sequence ID" value="KAK5047020.1"/>
    <property type="molecule type" value="Genomic_DNA"/>
</dbReference>
<name>A0AAV9N2H7_9EURO</name>
<evidence type="ECO:0000256" key="1">
    <source>
        <dbReference type="ARBA" id="ARBA00004123"/>
    </source>
</evidence>
<evidence type="ECO:0000256" key="2">
    <source>
        <dbReference type="ARBA" id="ARBA00022723"/>
    </source>
</evidence>
<proteinExistence type="predicted"/>
<protein>
    <recommendedName>
        <fullName evidence="9">Transcription factor domain-containing protein</fullName>
    </recommendedName>
</protein>
<keyword evidence="4" id="KW-0804">Transcription</keyword>
<dbReference type="PANTHER" id="PTHR47338">
    <property type="entry name" value="ZN(II)2CYS6 TRANSCRIPTION FACTOR (EUROFUNG)-RELATED"/>
    <property type="match status" value="1"/>
</dbReference>
<sequence>MSTFITDHADCLTVGNAARAFMTIGLASRLQALRDSDRNLQSFCEIQVDNDSVSRCYWSITILEQVFSPQLKNGAFERRQSSSKTYPPSAPCPPPVGANVNNSSGQADILPPVRSIGMDSNGLNDLGVNAYAIRLISIWGDVTTYLSEIHSGKAEKPWLPTSANMKLNFQMHECETQVSSSHLFRHVQPLKRSRTELLEHQEYWISWALMQIASHTIPAILNHPFIHLIARSSHEGNHTIRPSFYLQQTVDLALFHAGWVAQLLLIFERFPFEITNPVVGHMITATATVFWIFQFSRDIAVSTKAKDDLGKCERFLGKLAAKWPHIDQKLKILQKLQAKVRGRRPENQGGNGSTTEEGWETAPTTVTITFRPSDLWALLDCNILGMTVANSPSSPDLATGENENNASISLNVHVVPSISEGQDVSRQSTFAPAETSINDTAGPSEPASDDSFLELGVVGDNVPFFDDLLSQFTGSFNDWSNPQWLRAMPQIPE</sequence>
<evidence type="ECO:0000256" key="5">
    <source>
        <dbReference type="ARBA" id="ARBA00023242"/>
    </source>
</evidence>
<keyword evidence="3" id="KW-0805">Transcription regulation</keyword>
<keyword evidence="2" id="KW-0479">Metal-binding</keyword>
<evidence type="ECO:0000313" key="7">
    <source>
        <dbReference type="EMBL" id="KAK5047020.1"/>
    </source>
</evidence>
<dbReference type="GO" id="GO:0000981">
    <property type="term" value="F:DNA-binding transcription factor activity, RNA polymerase II-specific"/>
    <property type="evidence" value="ECO:0007669"/>
    <property type="project" value="InterPro"/>
</dbReference>
<gene>
    <name evidence="7" type="ORF">LTR84_006962</name>
</gene>
<dbReference type="InterPro" id="IPR050815">
    <property type="entry name" value="TF_fung"/>
</dbReference>
<dbReference type="GeneID" id="89975130"/>
<organism evidence="7 8">
    <name type="scientific">Exophiala bonariae</name>
    <dbReference type="NCBI Taxonomy" id="1690606"/>
    <lineage>
        <taxon>Eukaryota</taxon>
        <taxon>Fungi</taxon>
        <taxon>Dikarya</taxon>
        <taxon>Ascomycota</taxon>
        <taxon>Pezizomycotina</taxon>
        <taxon>Eurotiomycetes</taxon>
        <taxon>Chaetothyriomycetidae</taxon>
        <taxon>Chaetothyriales</taxon>
        <taxon>Herpotrichiellaceae</taxon>
        <taxon>Exophiala</taxon>
    </lineage>
</organism>
<evidence type="ECO:0000256" key="6">
    <source>
        <dbReference type="SAM" id="MobiDB-lite"/>
    </source>
</evidence>
<dbReference type="PANTHER" id="PTHR47338:SF9">
    <property type="entry name" value="ZN(II)2CYS6 TRANSCRIPTION FACTOR (EUROFUNG)"/>
    <property type="match status" value="1"/>
</dbReference>
<comment type="subcellular location">
    <subcellularLocation>
        <location evidence="1">Nucleus</location>
    </subcellularLocation>
</comment>
<dbReference type="AlphaFoldDB" id="A0AAV9N2H7"/>
<dbReference type="CDD" id="cd12148">
    <property type="entry name" value="fungal_TF_MHR"/>
    <property type="match status" value="1"/>
</dbReference>
<dbReference type="GO" id="GO:0046872">
    <property type="term" value="F:metal ion binding"/>
    <property type="evidence" value="ECO:0007669"/>
    <property type="project" value="UniProtKB-KW"/>
</dbReference>
<evidence type="ECO:0008006" key="9">
    <source>
        <dbReference type="Google" id="ProtNLM"/>
    </source>
</evidence>
<dbReference type="Proteomes" id="UP001358417">
    <property type="component" value="Unassembled WGS sequence"/>
</dbReference>
<feature type="region of interest" description="Disordered" evidence="6">
    <location>
        <begin position="78"/>
        <end position="104"/>
    </location>
</feature>
<evidence type="ECO:0000313" key="8">
    <source>
        <dbReference type="Proteomes" id="UP001358417"/>
    </source>
</evidence>
<reference evidence="7 8" key="1">
    <citation type="submission" date="2023-08" db="EMBL/GenBank/DDBJ databases">
        <title>Black Yeasts Isolated from many extreme environments.</title>
        <authorList>
            <person name="Coleine C."/>
            <person name="Stajich J.E."/>
            <person name="Selbmann L."/>
        </authorList>
    </citation>
    <scope>NUCLEOTIDE SEQUENCE [LARGE SCALE GENOMIC DNA]</scope>
    <source>
        <strain evidence="7 8">CCFEE 5792</strain>
    </source>
</reference>